<dbReference type="Gene3D" id="3.90.1720.10">
    <property type="entry name" value="endopeptidase domain like (from Nostoc punctiforme)"/>
    <property type="match status" value="1"/>
</dbReference>
<dbReference type="Proteomes" id="UP000199028">
    <property type="component" value="Unassembled WGS sequence"/>
</dbReference>
<dbReference type="InterPro" id="IPR013517">
    <property type="entry name" value="FG-GAP"/>
</dbReference>
<dbReference type="PROSITE" id="PS50911">
    <property type="entry name" value="CHAP"/>
    <property type="match status" value="1"/>
</dbReference>
<feature type="chain" id="PRO_5011617481" evidence="2">
    <location>
        <begin position="28"/>
        <end position="498"/>
    </location>
</feature>
<accession>A0A1H9XSJ3</accession>
<dbReference type="Pfam" id="PF13517">
    <property type="entry name" value="FG-GAP_3"/>
    <property type="match status" value="3"/>
</dbReference>
<feature type="signal peptide" evidence="2">
    <location>
        <begin position="1"/>
        <end position="27"/>
    </location>
</feature>
<sequence>MHHRKLIAAAMCGLTALTVTTTSPASANDAMGDVYVSLSDGGKFVQDGWKWHEFFGVDNEIPLTGDFNGDGKDDVVTFTRGDRADVYVALSSGEGFSGTGVKWHNDFAFGTETPLVGDFNGDGKDDIATFTQGNTGDVFVALSTGSGFDGTSVKWHDWFAVGGEVPVAGDFNGDGKDDIATFTRGEAGDVFVALSTGSGFSGTTVKWHDRFGFQGEIVDAGDFNGDGKDDIVTFTRGDAGDVFVSFSDGTKFVQDGWKWHENFAFRAEIPEVGDFNGDGKADLATFTRGGASDVYVATSNGTAFVGDALKWHDRFALGTEMPRIGDFNGDKKADIATFVLGGAAGLRTTIVNIAKGEIGVAEPNCNKYGPCNGGGTPWCAMFATWVWERAGVKGVPRREYVATALGSWGQQQGTWKPRPAGQVGNPQVGDWVVYGAPGSGMGGHVAVVVAVNGNGTITTVDGNSGPGTRYVHQSTIDPRTAKANANRSVSGYVSPPGA</sequence>
<evidence type="ECO:0000256" key="2">
    <source>
        <dbReference type="SAM" id="SignalP"/>
    </source>
</evidence>
<dbReference type="EMBL" id="FOFT01000017">
    <property type="protein sequence ID" value="SES49145.1"/>
    <property type="molecule type" value="Genomic_DNA"/>
</dbReference>
<organism evidence="4 5">
    <name type="scientific">Lentzea flaviverrucosa</name>
    <dbReference type="NCBI Taxonomy" id="200379"/>
    <lineage>
        <taxon>Bacteria</taxon>
        <taxon>Bacillati</taxon>
        <taxon>Actinomycetota</taxon>
        <taxon>Actinomycetes</taxon>
        <taxon>Pseudonocardiales</taxon>
        <taxon>Pseudonocardiaceae</taxon>
        <taxon>Lentzea</taxon>
    </lineage>
</organism>
<name>A0A1H9XSJ3_9PSEU</name>
<dbReference type="Gene3D" id="2.130.10.130">
    <property type="entry name" value="Integrin alpha, N-terminal"/>
    <property type="match status" value="1"/>
</dbReference>
<proteinExistence type="predicted"/>
<dbReference type="RefSeq" id="WP_114773925.1">
    <property type="nucleotide sequence ID" value="NZ_FOFT01000017.1"/>
</dbReference>
<feature type="domain" description="Peptidase C51" evidence="3">
    <location>
        <begin position="354"/>
        <end position="494"/>
    </location>
</feature>
<dbReference type="AlphaFoldDB" id="A0A1H9XSJ3"/>
<evidence type="ECO:0000313" key="4">
    <source>
        <dbReference type="EMBL" id="SES49145.1"/>
    </source>
</evidence>
<dbReference type="Gene3D" id="2.40.128.340">
    <property type="match status" value="2"/>
</dbReference>
<dbReference type="PANTHER" id="PTHR46580:SF2">
    <property type="entry name" value="MAM DOMAIN-CONTAINING PROTEIN"/>
    <property type="match status" value="1"/>
</dbReference>
<evidence type="ECO:0000313" key="5">
    <source>
        <dbReference type="Proteomes" id="UP000199028"/>
    </source>
</evidence>
<dbReference type="SUPFAM" id="SSF69318">
    <property type="entry name" value="Integrin alpha N-terminal domain"/>
    <property type="match status" value="1"/>
</dbReference>
<gene>
    <name evidence="4" type="ORF">SAMN05216195_11789</name>
</gene>
<dbReference type="SUPFAM" id="SSF54001">
    <property type="entry name" value="Cysteine proteinases"/>
    <property type="match status" value="1"/>
</dbReference>
<reference evidence="5" key="1">
    <citation type="submission" date="2016-10" db="EMBL/GenBank/DDBJ databases">
        <authorList>
            <person name="Varghese N."/>
            <person name="Submissions S."/>
        </authorList>
    </citation>
    <scope>NUCLEOTIDE SEQUENCE [LARGE SCALE GENOMIC DNA]</scope>
    <source>
        <strain evidence="5">CGMCC 4.578</strain>
    </source>
</reference>
<dbReference type="InterPro" id="IPR028994">
    <property type="entry name" value="Integrin_alpha_N"/>
</dbReference>
<protein>
    <submittedName>
        <fullName evidence="4">Repeat domain-containing protein</fullName>
    </submittedName>
</protein>
<keyword evidence="1 2" id="KW-0732">Signal</keyword>
<dbReference type="OrthoDB" id="9815928at2"/>
<dbReference type="PANTHER" id="PTHR46580">
    <property type="entry name" value="SENSOR KINASE-RELATED"/>
    <property type="match status" value="1"/>
</dbReference>
<keyword evidence="5" id="KW-1185">Reference proteome</keyword>
<dbReference type="InterPro" id="IPR038765">
    <property type="entry name" value="Papain-like_cys_pep_sf"/>
</dbReference>
<evidence type="ECO:0000256" key="1">
    <source>
        <dbReference type="ARBA" id="ARBA00022729"/>
    </source>
</evidence>
<dbReference type="Pfam" id="PF05257">
    <property type="entry name" value="CHAP"/>
    <property type="match status" value="1"/>
</dbReference>
<evidence type="ECO:0000259" key="3">
    <source>
        <dbReference type="PROSITE" id="PS50911"/>
    </source>
</evidence>
<dbReference type="InterPro" id="IPR007921">
    <property type="entry name" value="CHAP_dom"/>
</dbReference>